<proteinExistence type="inferred from homology"/>
<evidence type="ECO:0000259" key="6">
    <source>
        <dbReference type="Pfam" id="PF07980"/>
    </source>
</evidence>
<keyword evidence="5" id="KW-0998">Cell outer membrane</keyword>
<dbReference type="InterPro" id="IPR011990">
    <property type="entry name" value="TPR-like_helical_dom_sf"/>
</dbReference>
<dbReference type="PROSITE" id="PS51257">
    <property type="entry name" value="PROKAR_LIPOPROTEIN"/>
    <property type="match status" value="1"/>
</dbReference>
<dbReference type="SUPFAM" id="SSF48452">
    <property type="entry name" value="TPR-like"/>
    <property type="match status" value="1"/>
</dbReference>
<name>A0A1N7PSF1_9BACT</name>
<dbReference type="Pfam" id="PF14322">
    <property type="entry name" value="SusD-like_3"/>
    <property type="match status" value="1"/>
</dbReference>
<keyword evidence="3" id="KW-0732">Signal</keyword>
<accession>A0A1N7PSF1</accession>
<protein>
    <submittedName>
        <fullName evidence="8">SusD family protein</fullName>
    </submittedName>
</protein>
<sequence length="449" mass="51182">MKNISYLLLSLILLTSCEDFLDVKPEKSLLLPESLIDLQGLLDSDALVMNITPALQIAAADELLPTPQGWNAIPEIQRNAFTWADDIYEGGLVGDWNRPFEQIFYANVVLERLEQVQIKPNEIAWKEEIKGAALFFRAHAYFQLSQMFMPHYSRDVANEPLGMPLRDFSDVSTIVQRASIEETYEFMLTDLNEAISLLPESAQFKSRPSKQAAYALLARIYLIRGDYQNAEKFADLSLAINKELMDYNNINPAPARPFQRFNQEVVFNTNSITYTFSAFPTIPVDPNLLNLYEQGDLRSILFFAAPTAFGRAYRGSYMGNLLYFTGIANDEIIIIAAEAKARQNKTSEAIELLNYLLEHRIDHTVFQPLANLTAQETLQRVLLERRKQLVLRGLRWSDIRRLANDPNTAITLQKEIVGETYTLPINSPKYTFQIPDNELQRSGMTPNPR</sequence>
<dbReference type="Gene3D" id="1.25.40.390">
    <property type="match status" value="1"/>
</dbReference>
<evidence type="ECO:0000256" key="2">
    <source>
        <dbReference type="ARBA" id="ARBA00006275"/>
    </source>
</evidence>
<feature type="domain" description="SusD-like N-terminal" evidence="7">
    <location>
        <begin position="19"/>
        <end position="222"/>
    </location>
</feature>
<comment type="subcellular location">
    <subcellularLocation>
        <location evidence="1">Cell outer membrane</location>
    </subcellularLocation>
</comment>
<evidence type="ECO:0000313" key="8">
    <source>
        <dbReference type="EMBL" id="SIT13583.1"/>
    </source>
</evidence>
<feature type="domain" description="RagB/SusD" evidence="6">
    <location>
        <begin position="331"/>
        <end position="442"/>
    </location>
</feature>
<evidence type="ECO:0000256" key="3">
    <source>
        <dbReference type="ARBA" id="ARBA00022729"/>
    </source>
</evidence>
<dbReference type="STRING" id="529505.SAMN05421761_12017"/>
<dbReference type="Proteomes" id="UP000186026">
    <property type="component" value="Unassembled WGS sequence"/>
</dbReference>
<organism evidence="8 9">
    <name type="scientific">Belliella pelovolcani</name>
    <dbReference type="NCBI Taxonomy" id="529505"/>
    <lineage>
        <taxon>Bacteria</taxon>
        <taxon>Pseudomonadati</taxon>
        <taxon>Bacteroidota</taxon>
        <taxon>Cytophagia</taxon>
        <taxon>Cytophagales</taxon>
        <taxon>Cyclobacteriaceae</taxon>
        <taxon>Belliella</taxon>
    </lineage>
</organism>
<reference evidence="9" key="1">
    <citation type="submission" date="2017-01" db="EMBL/GenBank/DDBJ databases">
        <authorList>
            <person name="Varghese N."/>
            <person name="Submissions S."/>
        </authorList>
    </citation>
    <scope>NUCLEOTIDE SEQUENCE [LARGE SCALE GENOMIC DNA]</scope>
    <source>
        <strain evidence="9">DSM 46698</strain>
    </source>
</reference>
<keyword evidence="9" id="KW-1185">Reference proteome</keyword>
<keyword evidence="4" id="KW-0472">Membrane</keyword>
<evidence type="ECO:0000256" key="4">
    <source>
        <dbReference type="ARBA" id="ARBA00023136"/>
    </source>
</evidence>
<dbReference type="RefSeq" id="WP_076502868.1">
    <property type="nucleotide sequence ID" value="NZ_FTOP01000020.1"/>
</dbReference>
<evidence type="ECO:0000313" key="9">
    <source>
        <dbReference type="Proteomes" id="UP000186026"/>
    </source>
</evidence>
<evidence type="ECO:0000259" key="7">
    <source>
        <dbReference type="Pfam" id="PF14322"/>
    </source>
</evidence>
<dbReference type="InterPro" id="IPR033985">
    <property type="entry name" value="SusD-like_N"/>
</dbReference>
<dbReference type="Pfam" id="PF07980">
    <property type="entry name" value="SusD_RagB"/>
    <property type="match status" value="1"/>
</dbReference>
<dbReference type="InterPro" id="IPR012944">
    <property type="entry name" value="SusD_RagB_dom"/>
</dbReference>
<dbReference type="OrthoDB" id="653598at2"/>
<gene>
    <name evidence="8" type="ORF">SAMN05421761_12017</name>
</gene>
<evidence type="ECO:0000256" key="5">
    <source>
        <dbReference type="ARBA" id="ARBA00023237"/>
    </source>
</evidence>
<evidence type="ECO:0000256" key="1">
    <source>
        <dbReference type="ARBA" id="ARBA00004442"/>
    </source>
</evidence>
<comment type="similarity">
    <text evidence="2">Belongs to the SusD family.</text>
</comment>
<dbReference type="EMBL" id="FTOP01000020">
    <property type="protein sequence ID" value="SIT13583.1"/>
    <property type="molecule type" value="Genomic_DNA"/>
</dbReference>
<dbReference type="AlphaFoldDB" id="A0A1N7PSF1"/>
<dbReference type="GO" id="GO:0009279">
    <property type="term" value="C:cell outer membrane"/>
    <property type="evidence" value="ECO:0007669"/>
    <property type="project" value="UniProtKB-SubCell"/>
</dbReference>